<evidence type="ECO:0000256" key="1">
    <source>
        <dbReference type="ARBA" id="ARBA00004141"/>
    </source>
</evidence>
<dbReference type="InterPro" id="IPR052719">
    <property type="entry name" value="CvpA-like"/>
</dbReference>
<keyword evidence="3 5" id="KW-1133">Transmembrane helix</keyword>
<proteinExistence type="predicted"/>
<comment type="subcellular location">
    <subcellularLocation>
        <location evidence="1">Membrane</location>
        <topology evidence="1">Multi-pass membrane protein</topology>
    </subcellularLocation>
</comment>
<comment type="caution">
    <text evidence="6">The sequence shown here is derived from an EMBL/GenBank/DDBJ whole genome shotgun (WGS) entry which is preliminary data.</text>
</comment>
<evidence type="ECO:0000256" key="2">
    <source>
        <dbReference type="ARBA" id="ARBA00022692"/>
    </source>
</evidence>
<dbReference type="STRING" id="1231623.Tasa_010_113"/>
<organism evidence="6 7">
    <name type="scientific">Tanticharoenia sakaeratensis NBRC 103193</name>
    <dbReference type="NCBI Taxonomy" id="1231623"/>
    <lineage>
        <taxon>Bacteria</taxon>
        <taxon>Pseudomonadati</taxon>
        <taxon>Pseudomonadota</taxon>
        <taxon>Alphaproteobacteria</taxon>
        <taxon>Acetobacterales</taxon>
        <taxon>Acetobacteraceae</taxon>
        <taxon>Tanticharoenia</taxon>
    </lineage>
</organism>
<dbReference type="RefSeq" id="WP_048847631.1">
    <property type="nucleotide sequence ID" value="NZ_BALE01000010.1"/>
</dbReference>
<evidence type="ECO:0000313" key="7">
    <source>
        <dbReference type="Proteomes" id="UP000032679"/>
    </source>
</evidence>
<dbReference type="PANTHER" id="PTHR36926">
    <property type="entry name" value="COLICIN V PRODUCTION PROTEIN"/>
    <property type="match status" value="1"/>
</dbReference>
<evidence type="ECO:0008006" key="8">
    <source>
        <dbReference type="Google" id="ProtNLM"/>
    </source>
</evidence>
<accession>A0A0D6MJA2</accession>
<evidence type="ECO:0000256" key="3">
    <source>
        <dbReference type="ARBA" id="ARBA00022989"/>
    </source>
</evidence>
<dbReference type="PANTHER" id="PTHR36926:SF1">
    <property type="entry name" value="COLICIN V PRODUCTION PROTEIN"/>
    <property type="match status" value="1"/>
</dbReference>
<dbReference type="InterPro" id="IPR003825">
    <property type="entry name" value="Colicin-V_CvpA"/>
</dbReference>
<dbReference type="Proteomes" id="UP000032679">
    <property type="component" value="Unassembled WGS sequence"/>
</dbReference>
<dbReference type="AlphaFoldDB" id="A0A0D6MJA2"/>
<feature type="transmembrane region" description="Helical" evidence="5">
    <location>
        <begin position="104"/>
        <end position="126"/>
    </location>
</feature>
<keyword evidence="7" id="KW-1185">Reference proteome</keyword>
<keyword evidence="4 5" id="KW-0472">Membrane</keyword>
<keyword evidence="2 5" id="KW-0812">Transmembrane</keyword>
<dbReference type="EMBL" id="BALE01000010">
    <property type="protein sequence ID" value="GAN53566.1"/>
    <property type="molecule type" value="Genomic_DNA"/>
</dbReference>
<feature type="transmembrane region" description="Helical" evidence="5">
    <location>
        <begin position="63"/>
        <end position="84"/>
    </location>
</feature>
<evidence type="ECO:0000256" key="5">
    <source>
        <dbReference type="SAM" id="Phobius"/>
    </source>
</evidence>
<feature type="transmembrane region" description="Helical" evidence="5">
    <location>
        <begin position="35"/>
        <end position="54"/>
    </location>
</feature>
<evidence type="ECO:0000313" key="6">
    <source>
        <dbReference type="EMBL" id="GAN53566.1"/>
    </source>
</evidence>
<protein>
    <recommendedName>
        <fullName evidence="8">Colicin V production protein</fullName>
    </recommendedName>
</protein>
<dbReference type="GO" id="GO:0016020">
    <property type="term" value="C:membrane"/>
    <property type="evidence" value="ECO:0007669"/>
    <property type="project" value="UniProtKB-SubCell"/>
</dbReference>
<reference evidence="6 7" key="1">
    <citation type="submission" date="2012-10" db="EMBL/GenBank/DDBJ databases">
        <title>Genome sequencing of Tanticharoenia sakaeratensis NBRC 103193.</title>
        <authorList>
            <person name="Azuma Y."/>
            <person name="Hadano H."/>
            <person name="Hirakawa H."/>
            <person name="Matsushita K."/>
        </authorList>
    </citation>
    <scope>NUCLEOTIDE SEQUENCE [LARGE SCALE GENOMIC DNA]</scope>
    <source>
        <strain evidence="6 7">NBRC 103193</strain>
    </source>
</reference>
<dbReference type="GO" id="GO:0009403">
    <property type="term" value="P:toxin biosynthetic process"/>
    <property type="evidence" value="ECO:0007669"/>
    <property type="project" value="InterPro"/>
</dbReference>
<dbReference type="OrthoDB" id="9806894at2"/>
<dbReference type="Pfam" id="PF02674">
    <property type="entry name" value="Colicin_V"/>
    <property type="match status" value="1"/>
</dbReference>
<gene>
    <name evidence="6" type="ORF">Tasa_010_113</name>
</gene>
<evidence type="ECO:0000256" key="4">
    <source>
        <dbReference type="ARBA" id="ARBA00023136"/>
    </source>
</evidence>
<name>A0A0D6MJA2_9PROT</name>
<sequence>MIVTSADAVALTILALSAIWGLVRGFVTEALSLGAWIGAIVCAFWFYPLTLPYITPHLPDHPVAVGVGFAVVFVLALILLSMIANAVGQGLRVVLAGGPDRLLGAVFGIARGYMVLVVLFIALHLVSHGWLDALMSGSQLGPYIARGAAWLQASAGGWIPTSINAPPLWSSGIWSHG</sequence>